<protein>
    <submittedName>
        <fullName evidence="8">Fimbrial chaperone protein</fullName>
    </submittedName>
</protein>
<evidence type="ECO:0000256" key="5">
    <source>
        <dbReference type="ARBA" id="ARBA00023186"/>
    </source>
</evidence>
<dbReference type="PANTHER" id="PTHR30251">
    <property type="entry name" value="PILUS ASSEMBLY CHAPERONE"/>
    <property type="match status" value="1"/>
</dbReference>
<evidence type="ECO:0000313" key="8">
    <source>
        <dbReference type="EMBL" id="OZI72757.1"/>
    </source>
</evidence>
<dbReference type="InterPro" id="IPR050643">
    <property type="entry name" value="Periplasmic_pilus_chap"/>
</dbReference>
<evidence type="ECO:0000256" key="4">
    <source>
        <dbReference type="ARBA" id="ARBA00022764"/>
    </source>
</evidence>
<dbReference type="GO" id="GO:0071555">
    <property type="term" value="P:cell wall organization"/>
    <property type="evidence" value="ECO:0007669"/>
    <property type="project" value="InterPro"/>
</dbReference>
<dbReference type="PRINTS" id="PR00969">
    <property type="entry name" value="CHAPERONPILI"/>
</dbReference>
<evidence type="ECO:0000259" key="7">
    <source>
        <dbReference type="Pfam" id="PF00345"/>
    </source>
</evidence>
<feature type="chain" id="PRO_5012763168" evidence="6">
    <location>
        <begin position="26"/>
        <end position="250"/>
    </location>
</feature>
<keyword evidence="9" id="KW-1185">Reference proteome</keyword>
<sequence length="250" mass="27185">MKNLIGHLLLASAAITGMAGGAAQAAIQLSSTRVIMNEGERHASVFAKNLSNDSYVVQAWIDGEAEEMDTPFFITPPLSRFDGGVERRLDITRVAEKGLPGDRESYYWINVLEIPQKKEAGPNNLVLTTRTRIKLLYRPAAIQKMPRGEGQLKWAWSRNGQACTLSIDNTSAYTVNFARIDIPGEAPGFGRTVIARPLDITRIPLGKCPAAQTFSLTPSVVNDYGVLEVWPRVAVPPQGASDDTAGAHAR</sequence>
<dbReference type="Gene3D" id="2.60.40.10">
    <property type="entry name" value="Immunoglobulins"/>
    <property type="match status" value="2"/>
</dbReference>
<gene>
    <name evidence="8" type="ORF">CAL24_21025</name>
</gene>
<comment type="similarity">
    <text evidence="2">Belongs to the periplasmic pilus chaperone family.</text>
</comment>
<evidence type="ECO:0000256" key="2">
    <source>
        <dbReference type="ARBA" id="ARBA00007399"/>
    </source>
</evidence>
<keyword evidence="3 6" id="KW-0732">Signal</keyword>
<dbReference type="AlphaFoldDB" id="A0A261VG08"/>
<evidence type="ECO:0000256" key="3">
    <source>
        <dbReference type="ARBA" id="ARBA00022729"/>
    </source>
</evidence>
<dbReference type="InterPro" id="IPR016147">
    <property type="entry name" value="Pili_assmbl_chaperone_N"/>
</dbReference>
<dbReference type="SUPFAM" id="SSF49354">
    <property type="entry name" value="PapD-like"/>
    <property type="match status" value="1"/>
</dbReference>
<dbReference type="InterPro" id="IPR001829">
    <property type="entry name" value="Pili_assmbl_chaperone_bac"/>
</dbReference>
<dbReference type="InterPro" id="IPR008962">
    <property type="entry name" value="PapD-like_sf"/>
</dbReference>
<evidence type="ECO:0000256" key="1">
    <source>
        <dbReference type="ARBA" id="ARBA00004418"/>
    </source>
</evidence>
<dbReference type="SUPFAM" id="SSF49584">
    <property type="entry name" value="Periplasmic chaperone C-domain"/>
    <property type="match status" value="1"/>
</dbReference>
<organism evidence="8 9">
    <name type="scientific">Bordetella genomosp. 2</name>
    <dbReference type="NCBI Taxonomy" id="1983456"/>
    <lineage>
        <taxon>Bacteria</taxon>
        <taxon>Pseudomonadati</taxon>
        <taxon>Pseudomonadota</taxon>
        <taxon>Betaproteobacteria</taxon>
        <taxon>Burkholderiales</taxon>
        <taxon>Alcaligenaceae</taxon>
        <taxon>Bordetella</taxon>
    </lineage>
</organism>
<keyword evidence="5" id="KW-0143">Chaperone</keyword>
<reference evidence="9" key="1">
    <citation type="submission" date="2017-05" db="EMBL/GenBank/DDBJ databases">
        <title>Complete and WGS of Bordetella genogroups.</title>
        <authorList>
            <person name="Spilker T."/>
            <person name="Lipuma J."/>
        </authorList>
    </citation>
    <scope>NUCLEOTIDE SEQUENCE [LARGE SCALE GENOMIC DNA]</scope>
    <source>
        <strain evidence="9">AU8256</strain>
    </source>
</reference>
<feature type="signal peptide" evidence="6">
    <location>
        <begin position="1"/>
        <end position="25"/>
    </location>
</feature>
<feature type="domain" description="Pili assembly chaperone N-terminal" evidence="7">
    <location>
        <begin position="27"/>
        <end position="142"/>
    </location>
</feature>
<dbReference type="GO" id="GO:0030288">
    <property type="term" value="C:outer membrane-bounded periplasmic space"/>
    <property type="evidence" value="ECO:0007669"/>
    <property type="project" value="InterPro"/>
</dbReference>
<dbReference type="Pfam" id="PF00345">
    <property type="entry name" value="PapD_N"/>
    <property type="match status" value="1"/>
</dbReference>
<dbReference type="PANTHER" id="PTHR30251:SF2">
    <property type="entry name" value="FIMBRIAL CHAPERONE YADV-RELATED"/>
    <property type="match status" value="1"/>
</dbReference>
<dbReference type="EMBL" id="NEVT01000008">
    <property type="protein sequence ID" value="OZI72757.1"/>
    <property type="molecule type" value="Genomic_DNA"/>
</dbReference>
<dbReference type="Proteomes" id="UP000215633">
    <property type="component" value="Unassembled WGS sequence"/>
</dbReference>
<comment type="caution">
    <text evidence="8">The sequence shown here is derived from an EMBL/GenBank/DDBJ whole genome shotgun (WGS) entry which is preliminary data.</text>
</comment>
<proteinExistence type="inferred from homology"/>
<dbReference type="RefSeq" id="WP_094807808.1">
    <property type="nucleotide sequence ID" value="NZ_NEVT01000008.1"/>
</dbReference>
<comment type="subcellular location">
    <subcellularLocation>
        <location evidence="1">Periplasm</location>
    </subcellularLocation>
</comment>
<evidence type="ECO:0000256" key="6">
    <source>
        <dbReference type="SAM" id="SignalP"/>
    </source>
</evidence>
<dbReference type="InterPro" id="IPR036316">
    <property type="entry name" value="Pili_assmbl_chap_C_dom_sf"/>
</dbReference>
<name>A0A261VG08_9BORD</name>
<dbReference type="InterPro" id="IPR013783">
    <property type="entry name" value="Ig-like_fold"/>
</dbReference>
<accession>A0A261VG08</accession>
<keyword evidence="4" id="KW-0574">Periplasm</keyword>
<evidence type="ECO:0000313" key="9">
    <source>
        <dbReference type="Proteomes" id="UP000215633"/>
    </source>
</evidence>